<dbReference type="KEGG" id="ntr:B0W44_13750"/>
<dbReference type="RefSeq" id="WP_077720521.1">
    <property type="nucleotide sequence ID" value="NZ_CP019699.1"/>
</dbReference>
<name>A0A1U9K9F3_9BACL</name>
<protein>
    <submittedName>
        <fullName evidence="1">Uncharacterized protein</fullName>
    </submittedName>
</protein>
<dbReference type="OrthoDB" id="2449131at2"/>
<dbReference type="AlphaFoldDB" id="A0A1U9K9F3"/>
<accession>A0A1U9K9F3</accession>
<reference evidence="1 2" key="1">
    <citation type="journal article" date="2015" name="Int. J. Syst. Evol. Microbiol.">
        <title>Novibacillus thermophilus gen. nov., sp. nov., a Gram-staining-negative and moderately thermophilic member of the family Thermoactinomycetaceae.</title>
        <authorList>
            <person name="Yang G."/>
            <person name="Chen J."/>
            <person name="Zhou S."/>
        </authorList>
    </citation>
    <scope>NUCLEOTIDE SEQUENCE [LARGE SCALE GENOMIC DNA]</scope>
    <source>
        <strain evidence="1 2">SG-1</strain>
    </source>
</reference>
<evidence type="ECO:0000313" key="1">
    <source>
        <dbReference type="EMBL" id="AQS56660.1"/>
    </source>
</evidence>
<gene>
    <name evidence="1" type="ORF">B0W44_13750</name>
</gene>
<dbReference type="STRING" id="1471761.B0W44_13750"/>
<proteinExistence type="predicted"/>
<keyword evidence="2" id="KW-1185">Reference proteome</keyword>
<evidence type="ECO:0000313" key="2">
    <source>
        <dbReference type="Proteomes" id="UP000188603"/>
    </source>
</evidence>
<dbReference type="EMBL" id="CP019699">
    <property type="protein sequence ID" value="AQS56660.1"/>
    <property type="molecule type" value="Genomic_DNA"/>
</dbReference>
<dbReference type="Proteomes" id="UP000188603">
    <property type="component" value="Chromosome"/>
</dbReference>
<dbReference type="PROSITE" id="PS51257">
    <property type="entry name" value="PROKAR_LIPOPROTEIN"/>
    <property type="match status" value="1"/>
</dbReference>
<organism evidence="1 2">
    <name type="scientific">Novibacillus thermophilus</name>
    <dbReference type="NCBI Taxonomy" id="1471761"/>
    <lineage>
        <taxon>Bacteria</taxon>
        <taxon>Bacillati</taxon>
        <taxon>Bacillota</taxon>
        <taxon>Bacilli</taxon>
        <taxon>Bacillales</taxon>
        <taxon>Thermoactinomycetaceae</taxon>
        <taxon>Novibacillus</taxon>
    </lineage>
</organism>
<sequence>MGKPFSICTVTMLCVWLLSGCLYPQDRLSGGMEALPRHVNEVQQAVDRYQKEHRVLPIKTEEGDVPVYQKYPVDFGRLVPAYIGDAPPSSFEKGGPYMYVLIDVEEDPTVKLFDLRVTDRLRGIQQEINVYTVENDRYPRGMEIEPGVFELNAELLEQADVTVQSPYHPETELPLVMSSDGTVYVDYRSDLIRMIETMDSPPPPETDIRYLLTEDSLFAPAHSLPYVYEDGNVMFKPTAENP</sequence>